<feature type="region of interest" description="Disordered" evidence="1">
    <location>
        <begin position="137"/>
        <end position="158"/>
    </location>
</feature>
<evidence type="ECO:0000313" key="3">
    <source>
        <dbReference type="Proteomes" id="UP001385951"/>
    </source>
</evidence>
<keyword evidence="3" id="KW-1185">Reference proteome</keyword>
<dbReference type="EMBL" id="JASBNA010000001">
    <property type="protein sequence ID" value="KAK7695678.1"/>
    <property type="molecule type" value="Genomic_DNA"/>
</dbReference>
<proteinExistence type="predicted"/>
<dbReference type="InterPro" id="IPR016024">
    <property type="entry name" value="ARM-type_fold"/>
</dbReference>
<comment type="caution">
    <text evidence="2">The sequence shown here is derived from an EMBL/GenBank/DDBJ whole genome shotgun (WGS) entry which is preliminary data.</text>
</comment>
<dbReference type="AlphaFoldDB" id="A0AAW0GQJ2"/>
<accession>A0AAW0GQJ2</accession>
<dbReference type="Proteomes" id="UP001385951">
    <property type="component" value="Unassembled WGS sequence"/>
</dbReference>
<name>A0AAW0GQJ2_9APHY</name>
<reference evidence="2 3" key="1">
    <citation type="submission" date="2022-09" db="EMBL/GenBank/DDBJ databases">
        <authorList>
            <person name="Palmer J.M."/>
        </authorList>
    </citation>
    <scope>NUCLEOTIDE SEQUENCE [LARGE SCALE GENOMIC DNA]</scope>
    <source>
        <strain evidence="2 3">DSM 7382</strain>
    </source>
</reference>
<dbReference type="SUPFAM" id="SSF48371">
    <property type="entry name" value="ARM repeat"/>
    <property type="match status" value="1"/>
</dbReference>
<organism evidence="2 3">
    <name type="scientific">Cerrena zonata</name>
    <dbReference type="NCBI Taxonomy" id="2478898"/>
    <lineage>
        <taxon>Eukaryota</taxon>
        <taxon>Fungi</taxon>
        <taxon>Dikarya</taxon>
        <taxon>Basidiomycota</taxon>
        <taxon>Agaricomycotina</taxon>
        <taxon>Agaricomycetes</taxon>
        <taxon>Polyporales</taxon>
        <taxon>Cerrenaceae</taxon>
        <taxon>Cerrena</taxon>
    </lineage>
</organism>
<evidence type="ECO:0000313" key="2">
    <source>
        <dbReference type="EMBL" id="KAK7695678.1"/>
    </source>
</evidence>
<gene>
    <name evidence="2" type="ORF">QCA50_000314</name>
</gene>
<feature type="region of interest" description="Disordered" evidence="1">
    <location>
        <begin position="1"/>
        <end position="37"/>
    </location>
</feature>
<protein>
    <submittedName>
        <fullName evidence="2">Uncharacterized protein</fullName>
    </submittedName>
</protein>
<sequence>MPPSLLLGSTEATPKLKTKSVIPGPTYTTPSVPMPKTPVNKGAANLRRAALFQDSPARNGSTSVFDMIDSRKTHSAWWMKRLSLVKQAASPDTGRVSDYRQELNGWIAELEQGSVDPAILKKLALFCRQHPVNEPMSPISPALSDPSSPRLHSKTSPSLKTDFWNQDKTFDRLFSALIQVLNPSTSPEALEYGLIVLWELIECQSPLLEGREADMFSLLLQIRYCADGDVMQATTDFRDALATRIEPVYGLTTMHAALRMFHGSPSSNADLKDNTYAFGLIALGKFMLRLPAEVLEDELPRLRDTLITALTDQSSILVREAAAASIIAAQLVLQDEAHIFTLLDGLPEDKKNLLAYLFDKHGARGVVAAGPSGIERLEKEIRRLDSRTSTPSRTN</sequence>
<evidence type="ECO:0000256" key="1">
    <source>
        <dbReference type="SAM" id="MobiDB-lite"/>
    </source>
</evidence>